<evidence type="ECO:0000256" key="4">
    <source>
        <dbReference type="ARBA" id="ARBA00022603"/>
    </source>
</evidence>
<dbReference type="Pfam" id="PF02390">
    <property type="entry name" value="Methyltransf_4"/>
    <property type="match status" value="1"/>
</dbReference>
<dbReference type="EC" id="2.1.1.33" evidence="3"/>
<evidence type="ECO:0000256" key="3">
    <source>
        <dbReference type="ARBA" id="ARBA00011977"/>
    </source>
</evidence>
<dbReference type="PANTHER" id="PTHR23417:SF14">
    <property type="entry name" value="PENTACOTRIPEPTIDE-REPEAT REGION OF PRORP DOMAIN-CONTAINING PROTEIN"/>
    <property type="match status" value="1"/>
</dbReference>
<evidence type="ECO:0000256" key="1">
    <source>
        <dbReference type="ARBA" id="ARBA00000142"/>
    </source>
</evidence>
<dbReference type="PROSITE" id="PS51625">
    <property type="entry name" value="SAM_MT_TRMB"/>
    <property type="match status" value="1"/>
</dbReference>
<dbReference type="RefSeq" id="WP_067664179.1">
    <property type="nucleotide sequence ID" value="NZ_FQXG01000004.1"/>
</dbReference>
<keyword evidence="7" id="KW-0819">tRNA processing</keyword>
<accession>A0A1M5VW47</accession>
<dbReference type="EMBL" id="FQXG01000004">
    <property type="protein sequence ID" value="SHH79418.1"/>
    <property type="molecule type" value="Genomic_DNA"/>
</dbReference>
<keyword evidence="6" id="KW-0949">S-adenosyl-L-methionine</keyword>
<evidence type="ECO:0000313" key="9">
    <source>
        <dbReference type="Proteomes" id="UP000184268"/>
    </source>
</evidence>
<reference evidence="8 9" key="1">
    <citation type="submission" date="2016-11" db="EMBL/GenBank/DDBJ databases">
        <authorList>
            <person name="Jaros S."/>
            <person name="Januszkiewicz K."/>
            <person name="Wedrychowicz H."/>
        </authorList>
    </citation>
    <scope>NUCLEOTIDE SEQUENCE [LARGE SCALE GENOMIC DNA]</scope>
    <source>
        <strain evidence="8 9">DSM 16917</strain>
    </source>
</reference>
<name>A0A1M5VW47_9GAMM</name>
<keyword evidence="4 8" id="KW-0489">Methyltransferase</keyword>
<evidence type="ECO:0000313" key="8">
    <source>
        <dbReference type="EMBL" id="SHH79418.1"/>
    </source>
</evidence>
<comment type="function">
    <text evidence="2">Catalyzes the formation of N(7)-methylguanine at position 46 (m7G46) in tRNA.</text>
</comment>
<dbReference type="STRING" id="299255.SAMN02745129_3023"/>
<dbReference type="InterPro" id="IPR029063">
    <property type="entry name" value="SAM-dependent_MTases_sf"/>
</dbReference>
<sequence>MDSGNSRVIVSNQAGPHDNLLATVRRHLQHPFQAPYADHSLRLFEQLKAWKEADGRPLVLDSCCGVGESSANLARRHPDALVLGLDKSASRVGKHEHYQLGGDNYRVERGNLNDLWRLMVADGWQLQHHYLLYPNPWPKSSHLQRRWHGGPLFPSLLALGGKLELRSNWRIYLEEFQLALAEAGQQAEFAPLPDEPPLTPFERKYGQSGQPLHRLVADLTNLS</sequence>
<protein>
    <recommendedName>
        <fullName evidence="3">tRNA (guanine(46)-N(7))-methyltransferase</fullName>
        <ecNumber evidence="3">2.1.1.33</ecNumber>
    </recommendedName>
</protein>
<dbReference type="Proteomes" id="UP000184268">
    <property type="component" value="Unassembled WGS sequence"/>
</dbReference>
<dbReference type="PANTHER" id="PTHR23417">
    <property type="entry name" value="3-DEOXY-D-MANNO-OCTULOSONIC-ACID TRANSFERASE/TRNA GUANINE-N 7 - -METHYLTRANSFERASE"/>
    <property type="match status" value="1"/>
</dbReference>
<evidence type="ECO:0000256" key="5">
    <source>
        <dbReference type="ARBA" id="ARBA00022679"/>
    </source>
</evidence>
<dbReference type="SUPFAM" id="SSF53335">
    <property type="entry name" value="S-adenosyl-L-methionine-dependent methyltransferases"/>
    <property type="match status" value="1"/>
</dbReference>
<dbReference type="InterPro" id="IPR003358">
    <property type="entry name" value="tRNA_(Gua-N-7)_MeTrfase_Trmb"/>
</dbReference>
<evidence type="ECO:0000256" key="6">
    <source>
        <dbReference type="ARBA" id="ARBA00022691"/>
    </source>
</evidence>
<keyword evidence="5" id="KW-0808">Transferase</keyword>
<comment type="catalytic activity">
    <reaction evidence="1">
        <text>guanosine(46) in tRNA + S-adenosyl-L-methionine = N(7)-methylguanosine(46) in tRNA + S-adenosyl-L-homocysteine</text>
        <dbReference type="Rhea" id="RHEA:42708"/>
        <dbReference type="Rhea" id="RHEA-COMP:10188"/>
        <dbReference type="Rhea" id="RHEA-COMP:10189"/>
        <dbReference type="ChEBI" id="CHEBI:57856"/>
        <dbReference type="ChEBI" id="CHEBI:59789"/>
        <dbReference type="ChEBI" id="CHEBI:74269"/>
        <dbReference type="ChEBI" id="CHEBI:74480"/>
        <dbReference type="EC" id="2.1.1.33"/>
    </reaction>
</comment>
<proteinExistence type="predicted"/>
<evidence type="ECO:0000256" key="2">
    <source>
        <dbReference type="ARBA" id="ARBA00003015"/>
    </source>
</evidence>
<dbReference type="OrthoDB" id="9809889at2"/>
<organism evidence="8 9">
    <name type="scientific">Ferrimonas marina</name>
    <dbReference type="NCBI Taxonomy" id="299255"/>
    <lineage>
        <taxon>Bacteria</taxon>
        <taxon>Pseudomonadati</taxon>
        <taxon>Pseudomonadota</taxon>
        <taxon>Gammaproteobacteria</taxon>
        <taxon>Alteromonadales</taxon>
        <taxon>Ferrimonadaceae</taxon>
        <taxon>Ferrimonas</taxon>
    </lineage>
</organism>
<dbReference type="CDD" id="cd02440">
    <property type="entry name" value="AdoMet_MTases"/>
    <property type="match status" value="1"/>
</dbReference>
<dbReference type="Gene3D" id="3.40.50.150">
    <property type="entry name" value="Vaccinia Virus protein VP39"/>
    <property type="match status" value="1"/>
</dbReference>
<dbReference type="GO" id="GO:0043527">
    <property type="term" value="C:tRNA methyltransferase complex"/>
    <property type="evidence" value="ECO:0007669"/>
    <property type="project" value="TreeGrafter"/>
</dbReference>
<dbReference type="AlphaFoldDB" id="A0A1M5VW47"/>
<gene>
    <name evidence="8" type="ORF">SAMN02745129_3023</name>
</gene>
<keyword evidence="9" id="KW-1185">Reference proteome</keyword>
<evidence type="ECO:0000256" key="7">
    <source>
        <dbReference type="ARBA" id="ARBA00022694"/>
    </source>
</evidence>
<dbReference type="GO" id="GO:0008176">
    <property type="term" value="F:tRNA (guanine(46)-N7)-methyltransferase activity"/>
    <property type="evidence" value="ECO:0007669"/>
    <property type="project" value="UniProtKB-EC"/>
</dbReference>